<organism evidence="2 3">
    <name type="scientific">Galerina marginata (strain CBS 339.88)</name>
    <dbReference type="NCBI Taxonomy" id="685588"/>
    <lineage>
        <taxon>Eukaryota</taxon>
        <taxon>Fungi</taxon>
        <taxon>Dikarya</taxon>
        <taxon>Basidiomycota</taxon>
        <taxon>Agaricomycotina</taxon>
        <taxon>Agaricomycetes</taxon>
        <taxon>Agaricomycetidae</taxon>
        <taxon>Agaricales</taxon>
        <taxon>Agaricineae</taxon>
        <taxon>Strophariaceae</taxon>
        <taxon>Galerina</taxon>
    </lineage>
</organism>
<dbReference type="HOGENOM" id="CLU_043055_0_0_1"/>
<reference evidence="3" key="1">
    <citation type="journal article" date="2014" name="Proc. Natl. Acad. Sci. U.S.A.">
        <title>Extensive sampling of basidiomycete genomes demonstrates inadequacy of the white-rot/brown-rot paradigm for wood decay fungi.</title>
        <authorList>
            <person name="Riley R."/>
            <person name="Salamov A.A."/>
            <person name="Brown D.W."/>
            <person name="Nagy L.G."/>
            <person name="Floudas D."/>
            <person name="Held B.W."/>
            <person name="Levasseur A."/>
            <person name="Lombard V."/>
            <person name="Morin E."/>
            <person name="Otillar R."/>
            <person name="Lindquist E.A."/>
            <person name="Sun H."/>
            <person name="LaButti K.M."/>
            <person name="Schmutz J."/>
            <person name="Jabbour D."/>
            <person name="Luo H."/>
            <person name="Baker S.E."/>
            <person name="Pisabarro A.G."/>
            <person name="Walton J.D."/>
            <person name="Blanchette R.A."/>
            <person name="Henrissat B."/>
            <person name="Martin F."/>
            <person name="Cullen D."/>
            <person name="Hibbett D.S."/>
            <person name="Grigoriev I.V."/>
        </authorList>
    </citation>
    <scope>NUCLEOTIDE SEQUENCE [LARGE SCALE GENOMIC DNA]</scope>
    <source>
        <strain evidence="3">CBS 339.88</strain>
    </source>
</reference>
<evidence type="ECO:0000313" key="3">
    <source>
        <dbReference type="Proteomes" id="UP000027222"/>
    </source>
</evidence>
<dbReference type="EMBL" id="KL142457">
    <property type="protein sequence ID" value="KDR65322.1"/>
    <property type="molecule type" value="Genomic_DNA"/>
</dbReference>
<proteinExistence type="predicted"/>
<name>A0A067S621_GALM3</name>
<dbReference type="AlphaFoldDB" id="A0A067S621"/>
<feature type="region of interest" description="Disordered" evidence="1">
    <location>
        <begin position="1"/>
        <end position="31"/>
    </location>
</feature>
<sequence>MAKSQTKKQATHAETPYRRRSARIHKASTATNQVDMANNSGVPIIEANNSGVPIIEANNTVIEDTNMSEELEYPLEEDARELHLERFISNNLPLGKFNCDALKMLWKGTVQSIVNQSMKNEESRRHAICVVRQAAACLEIDLGATIPIPVGEDRATRRPNIFEVNNSIPHLSDELKHASKTLWAKWGNSQNLVDLIALAEEEILRPDVQAFILILAKSVGILSSNIINQVTYAVQHSKMFFLPAAIHNKILDNLTAYDRQSLAETSKSHLFCLNQYNCNLIGSMLEDFGFTLDIFMSTLADCQAIITGSFALQPFLPKDQRFNPNNLNIVMPAYAVRLFQTKIVNGYTLHIPHTRFHSYNPVICDRIIFSHKDARHTIQVLIIKNGHSPLESIFYEPTTAMMNAITPKGLFSAYPALLHFCISLNNPWMAFDQNRNNPYLGRHEAEEISTNMQRKYANRGFITTCDLHNIEMGGNTMALEHRCRIDPVCPLTPRVIGDRGCIFWPFLKCQIVPAAGEMGYVMPGINFNHIRPQLDNIYWTVGAGVCGAPQAARPSGFIFAAADD</sequence>
<keyword evidence="3" id="KW-1185">Reference proteome</keyword>
<protein>
    <submittedName>
        <fullName evidence="2">Uncharacterized protein</fullName>
    </submittedName>
</protein>
<evidence type="ECO:0000256" key="1">
    <source>
        <dbReference type="SAM" id="MobiDB-lite"/>
    </source>
</evidence>
<feature type="compositionally biased region" description="Basic residues" evidence="1">
    <location>
        <begin position="1"/>
        <end position="10"/>
    </location>
</feature>
<dbReference type="Proteomes" id="UP000027222">
    <property type="component" value="Unassembled WGS sequence"/>
</dbReference>
<gene>
    <name evidence="2" type="ORF">GALMADRAFT_148789</name>
</gene>
<dbReference type="OrthoDB" id="3183574at2759"/>
<accession>A0A067S621</accession>
<evidence type="ECO:0000313" key="2">
    <source>
        <dbReference type="EMBL" id="KDR65322.1"/>
    </source>
</evidence>